<dbReference type="AlphaFoldDB" id="A0AA88QF16"/>
<dbReference type="InterPro" id="IPR046960">
    <property type="entry name" value="PPR_At4g14850-like_plant"/>
</dbReference>
<dbReference type="Proteomes" id="UP001187471">
    <property type="component" value="Unassembled WGS sequence"/>
</dbReference>
<dbReference type="InterPro" id="IPR011009">
    <property type="entry name" value="Kinase-like_dom_sf"/>
</dbReference>
<dbReference type="Gene3D" id="1.25.40.10">
    <property type="entry name" value="Tetratricopeptide repeat domain"/>
    <property type="match status" value="6"/>
</dbReference>
<dbReference type="InterPro" id="IPR002885">
    <property type="entry name" value="PPR_rpt"/>
</dbReference>
<feature type="repeat" description="PPR" evidence="3">
    <location>
        <begin position="404"/>
        <end position="434"/>
    </location>
</feature>
<dbReference type="PANTHER" id="PTHR47926">
    <property type="entry name" value="PENTATRICOPEPTIDE REPEAT-CONTAINING PROTEIN"/>
    <property type="match status" value="1"/>
</dbReference>
<dbReference type="EMBL" id="JAVXUO010003060">
    <property type="protein sequence ID" value="KAK2967092.1"/>
    <property type="molecule type" value="Genomic_DNA"/>
</dbReference>
<dbReference type="GO" id="GO:0005737">
    <property type="term" value="C:cytoplasm"/>
    <property type="evidence" value="ECO:0007669"/>
    <property type="project" value="UniProtKB-ARBA"/>
</dbReference>
<dbReference type="InterPro" id="IPR011990">
    <property type="entry name" value="TPR-like_helical_dom_sf"/>
</dbReference>
<dbReference type="Pfam" id="PF00069">
    <property type="entry name" value="Pkinase"/>
    <property type="match status" value="1"/>
</dbReference>
<dbReference type="SUPFAM" id="SSF56112">
    <property type="entry name" value="Protein kinase-like (PK-like)"/>
    <property type="match status" value="2"/>
</dbReference>
<feature type="repeat" description="PPR" evidence="3">
    <location>
        <begin position="202"/>
        <end position="236"/>
    </location>
</feature>
<dbReference type="Pfam" id="PF13041">
    <property type="entry name" value="PPR_2"/>
    <property type="match status" value="2"/>
</dbReference>
<evidence type="ECO:0000256" key="2">
    <source>
        <dbReference type="ARBA" id="ARBA00061659"/>
    </source>
</evidence>
<keyword evidence="1" id="KW-0677">Repeat</keyword>
<dbReference type="GO" id="GO:0005524">
    <property type="term" value="F:ATP binding"/>
    <property type="evidence" value="ECO:0007669"/>
    <property type="project" value="InterPro"/>
</dbReference>
<feature type="repeat" description="PPR" evidence="3">
    <location>
        <begin position="303"/>
        <end position="337"/>
    </location>
</feature>
<feature type="repeat" description="PPR" evidence="3">
    <location>
        <begin position="435"/>
        <end position="469"/>
    </location>
</feature>
<dbReference type="NCBIfam" id="TIGR00756">
    <property type="entry name" value="PPR"/>
    <property type="match status" value="6"/>
</dbReference>
<evidence type="ECO:0000256" key="4">
    <source>
        <dbReference type="SAM" id="MobiDB-lite"/>
    </source>
</evidence>
<dbReference type="FunFam" id="1.25.40.10:FF:000344">
    <property type="entry name" value="Pentatricopeptide repeat-containing protein"/>
    <property type="match status" value="1"/>
</dbReference>
<feature type="compositionally biased region" description="Basic and acidic residues" evidence="4">
    <location>
        <begin position="915"/>
        <end position="927"/>
    </location>
</feature>
<accession>A0AA88QF16</accession>
<evidence type="ECO:0000313" key="7">
    <source>
        <dbReference type="Proteomes" id="UP001187471"/>
    </source>
</evidence>
<name>A0AA88QF16_9ASTE</name>
<reference evidence="6" key="1">
    <citation type="submission" date="2022-12" db="EMBL/GenBank/DDBJ databases">
        <title>Draft genome assemblies for two species of Escallonia (Escalloniales).</title>
        <authorList>
            <person name="Chanderbali A."/>
            <person name="Dervinis C."/>
            <person name="Anghel I."/>
            <person name="Soltis D."/>
            <person name="Soltis P."/>
            <person name="Zapata F."/>
        </authorList>
    </citation>
    <scope>NUCLEOTIDE SEQUENCE</scope>
    <source>
        <strain evidence="6">UCBG92.1500</strain>
        <tissue evidence="6">Leaf</tissue>
    </source>
</reference>
<feature type="domain" description="Protein kinase" evidence="5">
    <location>
        <begin position="775"/>
        <end position="1151"/>
    </location>
</feature>
<evidence type="ECO:0000256" key="1">
    <source>
        <dbReference type="ARBA" id="ARBA00022737"/>
    </source>
</evidence>
<dbReference type="Pfam" id="PF01535">
    <property type="entry name" value="PPR"/>
    <property type="match status" value="9"/>
</dbReference>
<gene>
    <name evidence="6" type="ORF">RJ640_007407</name>
</gene>
<dbReference type="FunFam" id="1.25.40.10:FF:000797">
    <property type="entry name" value="Pentatricopeptide repeat-containing protein chloroplastic"/>
    <property type="match status" value="1"/>
</dbReference>
<dbReference type="InterPro" id="IPR000719">
    <property type="entry name" value="Prot_kinase_dom"/>
</dbReference>
<evidence type="ECO:0000256" key="3">
    <source>
        <dbReference type="PROSITE-ProRule" id="PRU00708"/>
    </source>
</evidence>
<keyword evidence="7" id="KW-1185">Reference proteome</keyword>
<proteinExistence type="inferred from homology"/>
<dbReference type="GO" id="GO:0009451">
    <property type="term" value="P:RNA modification"/>
    <property type="evidence" value="ECO:0007669"/>
    <property type="project" value="InterPro"/>
</dbReference>
<dbReference type="PROSITE" id="PS50011">
    <property type="entry name" value="PROTEIN_KINASE_DOM"/>
    <property type="match status" value="1"/>
</dbReference>
<feature type="region of interest" description="Disordered" evidence="4">
    <location>
        <begin position="905"/>
        <end position="947"/>
    </location>
</feature>
<dbReference type="Gene3D" id="1.10.510.10">
    <property type="entry name" value="Transferase(Phosphotransferase) domain 1"/>
    <property type="match status" value="1"/>
</dbReference>
<protein>
    <recommendedName>
        <fullName evidence="5">Protein kinase domain-containing protein</fullName>
    </recommendedName>
</protein>
<dbReference type="GO" id="GO:0004672">
    <property type="term" value="F:protein kinase activity"/>
    <property type="evidence" value="ECO:0007669"/>
    <property type="project" value="InterPro"/>
</dbReference>
<feature type="compositionally biased region" description="Polar residues" evidence="4">
    <location>
        <begin position="929"/>
        <end position="947"/>
    </location>
</feature>
<feature type="repeat" description="PPR" evidence="3">
    <location>
        <begin position="5"/>
        <end position="39"/>
    </location>
</feature>
<feature type="repeat" description="PPR" evidence="3">
    <location>
        <begin position="67"/>
        <end position="101"/>
    </location>
</feature>
<evidence type="ECO:0000259" key="5">
    <source>
        <dbReference type="PROSITE" id="PS50011"/>
    </source>
</evidence>
<organism evidence="6 7">
    <name type="scientific">Escallonia rubra</name>
    <dbReference type="NCBI Taxonomy" id="112253"/>
    <lineage>
        <taxon>Eukaryota</taxon>
        <taxon>Viridiplantae</taxon>
        <taxon>Streptophyta</taxon>
        <taxon>Embryophyta</taxon>
        <taxon>Tracheophyta</taxon>
        <taxon>Spermatophyta</taxon>
        <taxon>Magnoliopsida</taxon>
        <taxon>eudicotyledons</taxon>
        <taxon>Gunneridae</taxon>
        <taxon>Pentapetalae</taxon>
        <taxon>asterids</taxon>
        <taxon>campanulids</taxon>
        <taxon>Escalloniales</taxon>
        <taxon>Escalloniaceae</taxon>
        <taxon>Escallonia</taxon>
    </lineage>
</organism>
<comment type="similarity">
    <text evidence="2">Belongs to the PPR family. PCMP-E subfamily.</text>
</comment>
<sequence length="1160" mass="128812">MPLRNSFTYNTLIEGYMKCGSREESLKLFSAMPERNDFSWNIVVTAFVKAGELGMARGLFEGMPRKNAIVWNSMIHGYAKNGCPKEALRLFKDLNSDPCETSRSDTFVLATVIRACADLLALDWGKQIHARVIAEEVEFDSVLGSSLVNLYGKCGDLNSASHALNTMHDPDDFSLSALISGYASCGRMDEAKRIFQIRSDPCAVLWNSIIAGYVTNCEGIEALVLFGEMRKSGVRGDSSTFSSILSACSTLGIREYGKQIHAHASKFGFIDDLIVATALVDTYAKCGRPIEACKLFSELKTHDTILLNSMITIYSSCGRVEDAKRVFETMPSKSLISWNSMIVGLSQNGYPVEALDLFCKMNTMDVSTDKYCLASVISACASISSLEFGEQIHARAIFIGLDFDQIVSTSLVDFYCKCGFVEDGWKLFNEMIKSDEVSWNTMLMGYATNGYGSEALSLFSEMIRVGVVPTEITFTGVLSACDHCGLVKEGQKWFYAMKHGYNIDPGIEHYSCMVDLFARAGSIEAAMNLIAEMPFEADASMWLSILRGCVAHGNKILGKKVAERICQLDPVNSAAYVQLSSIFATDGDWERSTQVRDVMRVLMEGQDMSSISAIAYYTFKLPLTPMLQFEGILMDRPGVGFDAGQHFGPKHHDMSQFNDIRSSEANKCIRLWVFNKSAMGSKNLMSGLVVVAFDANRDGIEHDFQRVIQNLRKCKDVDILHGGDTIRMLGVMQRVQHPFSSDLGPSETKTSSYNSPGWQLQQSIFSAVATHVLVVDIEVRITAGTSIRKAIVEEVVTCNASWLILDRHLRWDSRLHNKQIPCKIALVLDNLKVTVLRADSTPTSEYVEHKPIHTKSKPVPLLAPQDNENAQQSDISCSYSASINSLESSDMMSSTTYSSRDYSCSSHEVSSGTSKQEKSGRHTKVENQFHPSSVIQTQRKNHSQQRSSDAPVVCSACGMKTELYIKESMRFTYSEIQLATNGFSQENLLGEGGYGFVYKGELKDGQLIGAKLGDFGLAKWKTSDSPIQTRILGTLGYLAPEYAENGVVSVRTDVYAFGIVLIQLISGRKVIDSTTEDYQQSLRQWAEPLIERLALHELIDPRIGDSYDTYELYHMARAAYLCVKSDPQMRPSMGQIVHLLEGESDRFHHLTEQFIPHFAT</sequence>
<evidence type="ECO:0000313" key="6">
    <source>
        <dbReference type="EMBL" id="KAK2967092.1"/>
    </source>
</evidence>
<feature type="region of interest" description="Disordered" evidence="4">
    <location>
        <begin position="843"/>
        <end position="867"/>
    </location>
</feature>
<dbReference type="PROSITE" id="PS51375">
    <property type="entry name" value="PPR"/>
    <property type="match status" value="6"/>
</dbReference>
<dbReference type="SMART" id="SM00220">
    <property type="entry name" value="S_TKc"/>
    <property type="match status" value="1"/>
</dbReference>
<dbReference type="GO" id="GO:0003723">
    <property type="term" value="F:RNA binding"/>
    <property type="evidence" value="ECO:0007669"/>
    <property type="project" value="InterPro"/>
</dbReference>
<comment type="caution">
    <text evidence="6">The sequence shown here is derived from an EMBL/GenBank/DDBJ whole genome shotgun (WGS) entry which is preliminary data.</text>
</comment>
<dbReference type="PANTHER" id="PTHR47926:SF392">
    <property type="entry name" value="PENTATRICOPEPTIDE REPEAT-CONTAINING PROTEIN"/>
    <property type="match status" value="1"/>
</dbReference>